<proteinExistence type="predicted"/>
<evidence type="ECO:0000313" key="1">
    <source>
        <dbReference type="EMBL" id="KAL2745524.1"/>
    </source>
</evidence>
<dbReference type="EMBL" id="JAYRBN010000043">
    <property type="protein sequence ID" value="KAL2745524.1"/>
    <property type="molecule type" value="Genomic_DNA"/>
</dbReference>
<dbReference type="Proteomes" id="UP001607303">
    <property type="component" value="Unassembled WGS sequence"/>
</dbReference>
<accession>A0ABD2CK93</accession>
<name>A0ABD2CK93_VESMC</name>
<sequence>MCVEDATSSFKRPWLGSPRCYSSGEKNCKRKIFFPLFPLNRYNSAPIGPISTQKIWETRRALSNNSGAVLLGAIVSEKKILKEKCFFPLFPLDRYNSWARRALSTDPGPVLVGAIVSEKKIRARRTLSNDTRSGLLGAIVSEKKIVKEKCFFPLFSLNCYSLAAIGPIWTKKIWA</sequence>
<evidence type="ECO:0000313" key="2">
    <source>
        <dbReference type="Proteomes" id="UP001607303"/>
    </source>
</evidence>
<reference evidence="1 2" key="1">
    <citation type="journal article" date="2024" name="Ann. Entomol. Soc. Am.">
        <title>Genomic analyses of the southern and eastern yellowjacket wasps (Hymenoptera: Vespidae) reveal evolutionary signatures of social life.</title>
        <authorList>
            <person name="Catto M.A."/>
            <person name="Caine P.B."/>
            <person name="Orr S.E."/>
            <person name="Hunt B.G."/>
            <person name="Goodisman M.A.D."/>
        </authorList>
    </citation>
    <scope>NUCLEOTIDE SEQUENCE [LARGE SCALE GENOMIC DNA]</scope>
    <source>
        <strain evidence="1">232</strain>
        <tissue evidence="1">Head and thorax</tissue>
    </source>
</reference>
<dbReference type="AlphaFoldDB" id="A0ABD2CK93"/>
<protein>
    <submittedName>
        <fullName evidence="1">Uncharacterized protein</fullName>
    </submittedName>
</protein>
<gene>
    <name evidence="1" type="ORF">V1477_006379</name>
</gene>
<keyword evidence="2" id="KW-1185">Reference proteome</keyword>
<organism evidence="1 2">
    <name type="scientific">Vespula maculifrons</name>
    <name type="common">Eastern yellow jacket</name>
    <name type="synonym">Wasp</name>
    <dbReference type="NCBI Taxonomy" id="7453"/>
    <lineage>
        <taxon>Eukaryota</taxon>
        <taxon>Metazoa</taxon>
        <taxon>Ecdysozoa</taxon>
        <taxon>Arthropoda</taxon>
        <taxon>Hexapoda</taxon>
        <taxon>Insecta</taxon>
        <taxon>Pterygota</taxon>
        <taxon>Neoptera</taxon>
        <taxon>Endopterygota</taxon>
        <taxon>Hymenoptera</taxon>
        <taxon>Apocrita</taxon>
        <taxon>Aculeata</taxon>
        <taxon>Vespoidea</taxon>
        <taxon>Vespidae</taxon>
        <taxon>Vespinae</taxon>
        <taxon>Vespula</taxon>
    </lineage>
</organism>
<comment type="caution">
    <text evidence="1">The sequence shown here is derived from an EMBL/GenBank/DDBJ whole genome shotgun (WGS) entry which is preliminary data.</text>
</comment>